<evidence type="ECO:0000313" key="6">
    <source>
        <dbReference type="EMBL" id="VTR91079.1"/>
    </source>
</evidence>
<dbReference type="Pfam" id="PF25989">
    <property type="entry name" value="YknX_C"/>
    <property type="match status" value="1"/>
</dbReference>
<evidence type="ECO:0000256" key="2">
    <source>
        <dbReference type="SAM" id="Coils"/>
    </source>
</evidence>
<dbReference type="NCBIfam" id="TIGR01730">
    <property type="entry name" value="RND_mfp"/>
    <property type="match status" value="1"/>
</dbReference>
<dbReference type="EMBL" id="LR593886">
    <property type="protein sequence ID" value="VTR91079.1"/>
    <property type="molecule type" value="Genomic_DNA"/>
</dbReference>
<feature type="domain" description="CusB-like beta-barrel" evidence="4">
    <location>
        <begin position="401"/>
        <end position="469"/>
    </location>
</feature>
<keyword evidence="7" id="KW-1185">Reference proteome</keyword>
<reference evidence="6 7" key="1">
    <citation type="submission" date="2019-05" db="EMBL/GenBank/DDBJ databases">
        <authorList>
            <consortium name="Science for Life Laboratories"/>
        </authorList>
    </citation>
    <scope>NUCLEOTIDE SEQUENCE [LARGE SCALE GENOMIC DNA]</scope>
    <source>
        <strain evidence="6">Soil9</strain>
    </source>
</reference>
<comment type="similarity">
    <text evidence="1">Belongs to the membrane fusion protein (MFP) (TC 8.A.1) family.</text>
</comment>
<sequence>MRHKEERTPSPRPAGKGKQMQPNPLTPFPKKEGGTEPKTTGVKPSAVVLSPSPFRGGVGEGLQSEPTPPSPLPEGKGEPAREPAVLETTPSANGSNSPFPSGRGDGGVGSASGLTPSGRGDGGGGSPLRRGSKFLPLLFLLALPACAPKPGTSTADAEVKAVPVTVADAKTMPLRRTVSVVGTLYPYEDVTLSPKVGGRVLRAFKDVGDRVGPGEPLLELDDTEYRLAVDQARPAFEAELRKLKLTALPATDAAFEQWLPRVDAVAEAKANAELAESELKRAEREMASGVGSRQILDSATNRLTVAKTRVQVAETDARVTLANARRLKAALDDAERKLNDTKLNAPNPPEWSAWLKELGPTTTPLKYAIAQKMVSIGSPVESMPATSCYRLVIDHALKFGVTIPEKHAPEVITGQNVELKVEAYPNQTFTGFVARISPTTDTGNRTFGVVIGVRNGDGRLKAGGFATGEIVVRSDTVVTIPPEALVQFAGVNKVFVVDGNKAKVVEVGIGVRDKDWLEVTGLPAGAKVVVTGQSQLVDGTPIRVR</sequence>
<name>A0A6P2CQE5_9BACT</name>
<dbReference type="InterPro" id="IPR058792">
    <property type="entry name" value="Beta-barrel_RND_2"/>
</dbReference>
<dbReference type="Gene3D" id="1.10.287.470">
    <property type="entry name" value="Helix hairpin bin"/>
    <property type="match status" value="1"/>
</dbReference>
<protein>
    <submittedName>
        <fullName evidence="6">Uncharacterized protein</fullName>
    </submittedName>
</protein>
<dbReference type="GO" id="GO:0015562">
    <property type="term" value="F:efflux transmembrane transporter activity"/>
    <property type="evidence" value="ECO:0007669"/>
    <property type="project" value="TreeGrafter"/>
</dbReference>
<dbReference type="Gene3D" id="2.40.30.170">
    <property type="match status" value="1"/>
</dbReference>
<dbReference type="InterPro" id="IPR006143">
    <property type="entry name" value="RND_pump_MFP"/>
</dbReference>
<feature type="domain" description="YknX-like C-terminal permuted SH3-like" evidence="5">
    <location>
        <begin position="477"/>
        <end position="544"/>
    </location>
</feature>
<proteinExistence type="inferred from homology"/>
<dbReference type="Gene3D" id="2.40.420.20">
    <property type="match status" value="1"/>
</dbReference>
<keyword evidence="2" id="KW-0175">Coiled coil</keyword>
<gene>
    <name evidence="6" type="ORF">SOIL9_66350</name>
</gene>
<feature type="coiled-coil region" evidence="2">
    <location>
        <begin position="317"/>
        <end position="344"/>
    </location>
</feature>
<evidence type="ECO:0000259" key="5">
    <source>
        <dbReference type="Pfam" id="PF25989"/>
    </source>
</evidence>
<feature type="compositionally biased region" description="Polar residues" evidence="3">
    <location>
        <begin position="88"/>
        <end position="99"/>
    </location>
</feature>
<dbReference type="AlphaFoldDB" id="A0A6P2CQE5"/>
<dbReference type="KEGG" id="gms:SOIL9_66350"/>
<accession>A0A6P2CQE5</accession>
<dbReference type="GO" id="GO:1990281">
    <property type="term" value="C:efflux pump complex"/>
    <property type="evidence" value="ECO:0007669"/>
    <property type="project" value="TreeGrafter"/>
</dbReference>
<dbReference type="Proteomes" id="UP000464178">
    <property type="component" value="Chromosome"/>
</dbReference>
<evidence type="ECO:0000259" key="4">
    <source>
        <dbReference type="Pfam" id="PF25954"/>
    </source>
</evidence>
<dbReference type="PANTHER" id="PTHR30469">
    <property type="entry name" value="MULTIDRUG RESISTANCE PROTEIN MDTA"/>
    <property type="match status" value="1"/>
</dbReference>
<dbReference type="SUPFAM" id="SSF111369">
    <property type="entry name" value="HlyD-like secretion proteins"/>
    <property type="match status" value="1"/>
</dbReference>
<dbReference type="InterPro" id="IPR058637">
    <property type="entry name" value="YknX-like_C"/>
</dbReference>
<feature type="region of interest" description="Disordered" evidence="3">
    <location>
        <begin position="1"/>
        <end position="128"/>
    </location>
</feature>
<evidence type="ECO:0000313" key="7">
    <source>
        <dbReference type="Proteomes" id="UP000464178"/>
    </source>
</evidence>
<evidence type="ECO:0000256" key="3">
    <source>
        <dbReference type="SAM" id="MobiDB-lite"/>
    </source>
</evidence>
<evidence type="ECO:0000256" key="1">
    <source>
        <dbReference type="ARBA" id="ARBA00009477"/>
    </source>
</evidence>
<dbReference type="Pfam" id="PF25954">
    <property type="entry name" value="Beta-barrel_RND_2"/>
    <property type="match status" value="1"/>
</dbReference>
<organism evidence="6 7">
    <name type="scientific">Gemmata massiliana</name>
    <dbReference type="NCBI Taxonomy" id="1210884"/>
    <lineage>
        <taxon>Bacteria</taxon>
        <taxon>Pseudomonadati</taxon>
        <taxon>Planctomycetota</taxon>
        <taxon>Planctomycetia</taxon>
        <taxon>Gemmatales</taxon>
        <taxon>Gemmataceae</taxon>
        <taxon>Gemmata</taxon>
    </lineage>
</organism>
<dbReference type="PANTHER" id="PTHR30469:SF15">
    <property type="entry name" value="HLYD FAMILY OF SECRETION PROTEINS"/>
    <property type="match status" value="1"/>
</dbReference>
<dbReference type="Gene3D" id="2.40.50.100">
    <property type="match status" value="1"/>
</dbReference>